<reference evidence="3" key="1">
    <citation type="submission" date="2016-10" db="EMBL/GenBank/DDBJ databases">
        <authorList>
            <person name="Varghese N."/>
            <person name="Submissions S."/>
        </authorList>
    </citation>
    <scope>NUCLEOTIDE SEQUENCE [LARGE SCALE GENOMIC DNA]</scope>
    <source>
        <strain evidence="3">Gh-67</strain>
    </source>
</reference>
<dbReference type="GO" id="GO:0016740">
    <property type="term" value="F:transferase activity"/>
    <property type="evidence" value="ECO:0007669"/>
    <property type="project" value="UniProtKB-KW"/>
</dbReference>
<dbReference type="Gene3D" id="3.40.50.2000">
    <property type="entry name" value="Glycogen Phosphorylase B"/>
    <property type="match status" value="1"/>
</dbReference>
<dbReference type="PANTHER" id="PTHR12526:SF630">
    <property type="entry name" value="GLYCOSYLTRANSFERASE"/>
    <property type="match status" value="1"/>
</dbReference>
<organism evidence="2 3">
    <name type="scientific">Mucilaginibacter gossypii</name>
    <dbReference type="NCBI Taxonomy" id="551996"/>
    <lineage>
        <taxon>Bacteria</taxon>
        <taxon>Pseudomonadati</taxon>
        <taxon>Bacteroidota</taxon>
        <taxon>Sphingobacteriia</taxon>
        <taxon>Sphingobacteriales</taxon>
        <taxon>Sphingobacteriaceae</taxon>
        <taxon>Mucilaginibacter</taxon>
    </lineage>
</organism>
<evidence type="ECO:0000313" key="3">
    <source>
        <dbReference type="Proteomes" id="UP000199705"/>
    </source>
</evidence>
<dbReference type="Pfam" id="PF13524">
    <property type="entry name" value="Glyco_trans_1_2"/>
    <property type="match status" value="1"/>
</dbReference>
<evidence type="ECO:0000313" key="2">
    <source>
        <dbReference type="EMBL" id="SDG99374.1"/>
    </source>
</evidence>
<name>A0A1G7YSG3_9SPHI</name>
<dbReference type="InterPro" id="IPR055259">
    <property type="entry name" value="YkvP/CgeB_Glyco_trans-like"/>
</dbReference>
<evidence type="ECO:0000259" key="1">
    <source>
        <dbReference type="Pfam" id="PF13524"/>
    </source>
</evidence>
<protein>
    <submittedName>
        <fullName evidence="2">Glycosyltransferase involved in cell wall bisynthesis</fullName>
    </submittedName>
</protein>
<proteinExistence type="predicted"/>
<dbReference type="SUPFAM" id="SSF53756">
    <property type="entry name" value="UDP-Glycosyltransferase/glycogen phosphorylase"/>
    <property type="match status" value="1"/>
</dbReference>
<keyword evidence="3" id="KW-1185">Reference proteome</keyword>
<dbReference type="AlphaFoldDB" id="A0A1G7YSG3"/>
<keyword evidence="2" id="KW-0808">Transferase</keyword>
<dbReference type="STRING" id="551996.SAMN05192573_10636"/>
<accession>A0A1G7YSG3</accession>
<dbReference type="Proteomes" id="UP000199705">
    <property type="component" value="Unassembled WGS sequence"/>
</dbReference>
<dbReference type="PANTHER" id="PTHR12526">
    <property type="entry name" value="GLYCOSYLTRANSFERASE"/>
    <property type="match status" value="1"/>
</dbReference>
<dbReference type="Gene3D" id="3.40.50.11010">
    <property type="match status" value="1"/>
</dbReference>
<sequence>MELKNRHIVIFSQMQFDSRLESTNYTMAKHLAIDNYVYYVDRPYTWKDYIQFKNTPGYKARKPHFFSPQNSFIQTEIPNLKIIITPPVPSINSLPEGAVYRLAVKVNERIVAARLNKIIKSLKIKDYIFINSYAFYYPSLHRLLKLKPLLKVYHCVDPLIEEYQIRHGLISEDILVKDMDLVISTSKELRNAKAKLNPNSYFVPNAADIGHSQKALDPALPVADILSDIPKPIIGYFGNIERRIDYNLLTQLLEQNPDKNFVFVGPVGKDYENNPAFNAPNIFKKGAVPYEQLPAVLKGFDVAIIPFKKDDVSSSIFPLKLFEYLGSGRPVVITDFNEDLEEFTGDSVYICKNVDEFSAALNLSLNDTPFLQQKRLKIAAQNTWEHRITEIKSLLATNLNNKRKS</sequence>
<dbReference type="EMBL" id="FNCG01000006">
    <property type="protein sequence ID" value="SDG99374.1"/>
    <property type="molecule type" value="Genomic_DNA"/>
</dbReference>
<feature type="domain" description="Spore protein YkvP/CgeB glycosyl transferase-like" evidence="1">
    <location>
        <begin position="247"/>
        <end position="391"/>
    </location>
</feature>
<gene>
    <name evidence="2" type="ORF">SAMN05192573_10636</name>
</gene>
<dbReference type="RefSeq" id="WP_091167730.1">
    <property type="nucleotide sequence ID" value="NZ_FNCG01000006.1"/>
</dbReference>